<organism evidence="1 2">
    <name type="scientific">Paenibacillus azoreducens</name>
    <dbReference type="NCBI Taxonomy" id="116718"/>
    <lineage>
        <taxon>Bacteria</taxon>
        <taxon>Bacillati</taxon>
        <taxon>Bacillota</taxon>
        <taxon>Bacilli</taxon>
        <taxon>Bacillales</taxon>
        <taxon>Paenibacillaceae</taxon>
        <taxon>Paenibacillus</taxon>
    </lineage>
</organism>
<dbReference type="EMBL" id="BORT01000003">
    <property type="protein sequence ID" value="GIO46355.1"/>
    <property type="molecule type" value="Genomic_DNA"/>
</dbReference>
<gene>
    <name evidence="1" type="ORF">J34TS1_11200</name>
</gene>
<keyword evidence="2" id="KW-1185">Reference proteome</keyword>
<comment type="caution">
    <text evidence="1">The sequence shown here is derived from an EMBL/GenBank/DDBJ whole genome shotgun (WGS) entry which is preliminary data.</text>
</comment>
<dbReference type="AlphaFoldDB" id="A0A919YC91"/>
<accession>A0A919YC91</accession>
<protein>
    <submittedName>
        <fullName evidence="1">Uncharacterized protein</fullName>
    </submittedName>
</protein>
<sequence length="238" mass="27664">MNLCIFAGICDKSEMLMYVCKLLASAEHSVLLVDATEKRKYPYYIGRLDEQLQITDFSGFDVACGFEDATGLEAYLHSAGGSLEKYDYVIFDLELPDFCSSEIWRKASALIWVTDYGIWTLEKGSCWLEAAVHRHFGAEAVPEFNQVVIHAVDDWFGSTYLEGYFNRLPVYWLDDPVIIPWNELDFSLKLQNEHMKKVRMKPLTRGYKRNLCLLMQKLTDWDQKQMNRILRIAERSKT</sequence>
<dbReference type="RefSeq" id="WP_212977388.1">
    <property type="nucleotide sequence ID" value="NZ_AP025343.1"/>
</dbReference>
<name>A0A919YC91_9BACL</name>
<evidence type="ECO:0000313" key="1">
    <source>
        <dbReference type="EMBL" id="GIO46355.1"/>
    </source>
</evidence>
<evidence type="ECO:0000313" key="2">
    <source>
        <dbReference type="Proteomes" id="UP000682811"/>
    </source>
</evidence>
<dbReference type="Proteomes" id="UP000682811">
    <property type="component" value="Unassembled WGS sequence"/>
</dbReference>
<reference evidence="1 2" key="1">
    <citation type="submission" date="2021-03" db="EMBL/GenBank/DDBJ databases">
        <title>Antimicrobial resistance genes in bacteria isolated from Japanese honey, and their potential for conferring macrolide and lincosamide resistance in the American foulbrood pathogen Paenibacillus larvae.</title>
        <authorList>
            <person name="Okamoto M."/>
            <person name="Kumagai M."/>
            <person name="Kanamori H."/>
            <person name="Takamatsu D."/>
        </authorList>
    </citation>
    <scope>NUCLEOTIDE SEQUENCE [LARGE SCALE GENOMIC DNA]</scope>
    <source>
        <strain evidence="1 2">J34TS1</strain>
    </source>
</reference>
<proteinExistence type="predicted"/>